<dbReference type="GO" id="GO:1903094">
    <property type="term" value="P:negative regulation of protein K48-linked deubiquitination"/>
    <property type="evidence" value="ECO:0007669"/>
    <property type="project" value="TreeGrafter"/>
</dbReference>
<dbReference type="InterPro" id="IPR015940">
    <property type="entry name" value="UBA"/>
</dbReference>
<dbReference type="SUPFAM" id="SSF46934">
    <property type="entry name" value="UBA-like"/>
    <property type="match status" value="1"/>
</dbReference>
<dbReference type="PANTHER" id="PTHR46340">
    <property type="entry name" value="UBX DOMAIN-CONTAINING PROTEIN 1"/>
    <property type="match status" value="1"/>
</dbReference>
<dbReference type="GO" id="GO:0036435">
    <property type="term" value="F:K48-linked polyubiquitin modification-dependent protein binding"/>
    <property type="evidence" value="ECO:0007669"/>
    <property type="project" value="TreeGrafter"/>
</dbReference>
<dbReference type="AlphaFoldDB" id="A0AA43TWU6"/>
<comment type="caution">
    <text evidence="3">The sequence shown here is derived from an EMBL/GenBank/DDBJ whole genome shotgun (WGS) entry which is preliminary data.</text>
</comment>
<dbReference type="Pfam" id="PF00627">
    <property type="entry name" value="UBA"/>
    <property type="match status" value="1"/>
</dbReference>
<evidence type="ECO:0000256" key="1">
    <source>
        <dbReference type="SAM" id="MobiDB-lite"/>
    </source>
</evidence>
<evidence type="ECO:0000313" key="3">
    <source>
        <dbReference type="EMBL" id="MDI1487247.1"/>
    </source>
</evidence>
<organism evidence="3 4">
    <name type="scientific">Ramalina farinacea</name>
    <dbReference type="NCBI Taxonomy" id="258253"/>
    <lineage>
        <taxon>Eukaryota</taxon>
        <taxon>Fungi</taxon>
        <taxon>Dikarya</taxon>
        <taxon>Ascomycota</taxon>
        <taxon>Pezizomycotina</taxon>
        <taxon>Lecanoromycetes</taxon>
        <taxon>OSLEUM clade</taxon>
        <taxon>Lecanoromycetidae</taxon>
        <taxon>Lecanorales</taxon>
        <taxon>Lecanorineae</taxon>
        <taxon>Ramalinaceae</taxon>
        <taxon>Ramalina</taxon>
    </lineage>
</organism>
<dbReference type="PANTHER" id="PTHR46340:SF1">
    <property type="entry name" value="UBX DOMAIN-CONTAINING PROTEIN 1"/>
    <property type="match status" value="1"/>
</dbReference>
<dbReference type="Pfam" id="PF24560">
    <property type="entry name" value="zf-C2H2_OTU1_C"/>
    <property type="match status" value="1"/>
</dbReference>
<gene>
    <name evidence="3" type="ORF">OHK93_006516</name>
</gene>
<feature type="compositionally biased region" description="Basic and acidic residues" evidence="1">
    <location>
        <begin position="113"/>
        <end position="122"/>
    </location>
</feature>
<dbReference type="GO" id="GO:0032435">
    <property type="term" value="P:negative regulation of proteasomal ubiquitin-dependent protein catabolic process"/>
    <property type="evidence" value="ECO:0007669"/>
    <property type="project" value="TreeGrafter"/>
</dbReference>
<dbReference type="EMBL" id="JAPUFD010000005">
    <property type="protein sequence ID" value="MDI1487247.1"/>
    <property type="molecule type" value="Genomic_DNA"/>
</dbReference>
<accession>A0AA43TWU6</accession>
<sequence>MSDMENLLAMGFEQPRAELALKKSGNLQGAIDWLEKNQEKSLDDILAKEADNAAETDPNTEAAALQPGEEAKSLLCNECGRKLRSVAQAEFHASKTGHADFAESTEEIAPLTEEEKKAKLEE</sequence>
<evidence type="ECO:0000313" key="4">
    <source>
        <dbReference type="Proteomes" id="UP001161017"/>
    </source>
</evidence>
<keyword evidence="4" id="KW-1185">Reference proteome</keyword>
<feature type="domain" description="C2H2-type" evidence="2">
    <location>
        <begin position="76"/>
        <end position="98"/>
    </location>
</feature>
<dbReference type="InterPro" id="IPR057766">
    <property type="entry name" value="Znf-C2H2_OTU1-like_C"/>
</dbReference>
<dbReference type="GO" id="GO:0005737">
    <property type="term" value="C:cytoplasm"/>
    <property type="evidence" value="ECO:0007669"/>
    <property type="project" value="TreeGrafter"/>
</dbReference>
<feature type="region of interest" description="Disordered" evidence="1">
    <location>
        <begin position="93"/>
        <end position="122"/>
    </location>
</feature>
<dbReference type="InterPro" id="IPR013087">
    <property type="entry name" value="Znf_C2H2_type"/>
</dbReference>
<protein>
    <recommendedName>
        <fullName evidence="2">C2H2-type domain-containing protein</fullName>
    </recommendedName>
</protein>
<dbReference type="GO" id="GO:0005634">
    <property type="term" value="C:nucleus"/>
    <property type="evidence" value="ECO:0007669"/>
    <property type="project" value="TreeGrafter"/>
</dbReference>
<name>A0AA43TWU6_9LECA</name>
<evidence type="ECO:0000259" key="2">
    <source>
        <dbReference type="PROSITE" id="PS00028"/>
    </source>
</evidence>
<reference evidence="3" key="1">
    <citation type="journal article" date="2023" name="Genome Biol. Evol.">
        <title>First Whole Genome Sequence and Flow Cytometry Genome Size Data for the Lichen-Forming Fungus Ramalina farinacea (Ascomycota).</title>
        <authorList>
            <person name="Llewellyn T."/>
            <person name="Mian S."/>
            <person name="Hill R."/>
            <person name="Leitch I.J."/>
            <person name="Gaya E."/>
        </authorList>
    </citation>
    <scope>NUCLEOTIDE SEQUENCE</scope>
    <source>
        <strain evidence="3">LIQ254RAFAR</strain>
    </source>
</reference>
<dbReference type="GO" id="GO:0031397">
    <property type="term" value="P:negative regulation of protein ubiquitination"/>
    <property type="evidence" value="ECO:0007669"/>
    <property type="project" value="TreeGrafter"/>
</dbReference>
<dbReference type="PROSITE" id="PS00028">
    <property type="entry name" value="ZINC_FINGER_C2H2_1"/>
    <property type="match status" value="1"/>
</dbReference>
<dbReference type="Proteomes" id="UP001161017">
    <property type="component" value="Unassembled WGS sequence"/>
</dbReference>
<dbReference type="InterPro" id="IPR009060">
    <property type="entry name" value="UBA-like_sf"/>
</dbReference>
<proteinExistence type="predicted"/>
<dbReference type="Gene3D" id="1.10.8.10">
    <property type="entry name" value="DNA helicase RuvA subunit, C-terminal domain"/>
    <property type="match status" value="1"/>
</dbReference>